<name>A0AAD2BT44_9RALS</name>
<accession>A0AAD2BT44</accession>
<dbReference type="RefSeq" id="WP_157774036.1">
    <property type="nucleotide sequence ID" value="NZ_CATZAZ010000011.1"/>
</dbReference>
<dbReference type="Proteomes" id="UP001189756">
    <property type="component" value="Unassembled WGS sequence"/>
</dbReference>
<dbReference type="EMBL" id="CATZAZ010000011">
    <property type="protein sequence ID" value="CAJ0804462.1"/>
    <property type="molecule type" value="Genomic_DNA"/>
</dbReference>
<dbReference type="AlphaFoldDB" id="A0AAD2BT44"/>
<sequence length="227" mass="23898">MIKAIQLLHYAMTALRDLEAGYPPREIASPEGNGLQCLVGAIANQLSALGALDANDRQGLVDVFPGIEIQQPGLSSDSASTLLAALVGDGLRFGDCLAAFASEPDDPFAQAARENYQSGSDGDIDLDDRPVLSPSDDGAYVLAWVWVSKEDAGISQEDDADESLSPIPTPFTDKSISDDDLCSDCKHCTYSPGESSSCGKGWPGLVDSSGYVRKCDAFEAAETLDVS</sequence>
<gene>
    <name evidence="1" type="ORF">R77560_04078</name>
</gene>
<protein>
    <submittedName>
        <fullName evidence="1">Uncharacterized protein</fullName>
    </submittedName>
</protein>
<evidence type="ECO:0000313" key="2">
    <source>
        <dbReference type="Proteomes" id="UP001189756"/>
    </source>
</evidence>
<evidence type="ECO:0000313" key="1">
    <source>
        <dbReference type="EMBL" id="CAJ0804462.1"/>
    </source>
</evidence>
<dbReference type="GeneID" id="34794410"/>
<comment type="caution">
    <text evidence="1">The sequence shown here is derived from an EMBL/GenBank/DDBJ whole genome shotgun (WGS) entry which is preliminary data.</text>
</comment>
<organism evidence="1 2">
    <name type="scientific">Ralstonia thomasii</name>
    <dbReference type="NCBI Taxonomy" id="3058596"/>
    <lineage>
        <taxon>Bacteria</taxon>
        <taxon>Pseudomonadati</taxon>
        <taxon>Pseudomonadota</taxon>
        <taxon>Betaproteobacteria</taxon>
        <taxon>Burkholderiales</taxon>
        <taxon>Burkholderiaceae</taxon>
        <taxon>Ralstonia</taxon>
    </lineage>
</organism>
<proteinExistence type="predicted"/>
<reference evidence="1" key="1">
    <citation type="submission" date="2023-07" db="EMBL/GenBank/DDBJ databases">
        <authorList>
            <person name="Peeters C."/>
        </authorList>
    </citation>
    <scope>NUCLEOTIDE SEQUENCE</scope>
    <source>
        <strain evidence="1">R-77560</strain>
    </source>
</reference>